<evidence type="ECO:0000256" key="5">
    <source>
        <dbReference type="ARBA" id="ARBA00022664"/>
    </source>
</evidence>
<dbReference type="PANTHER" id="PTHR11246:SF1">
    <property type="entry name" value="PRE-MRNA-PROCESSING FACTOR 6"/>
    <property type="match status" value="1"/>
</dbReference>
<gene>
    <name evidence="17" type="ORF">LARSCL_LOCUS2527</name>
</gene>
<evidence type="ECO:0000256" key="10">
    <source>
        <dbReference type="ARBA" id="ARBA00031070"/>
    </source>
</evidence>
<feature type="compositionally biased region" description="Basic and acidic residues" evidence="15">
    <location>
        <begin position="48"/>
        <end position="58"/>
    </location>
</feature>
<evidence type="ECO:0000259" key="16">
    <source>
        <dbReference type="Pfam" id="PF06424"/>
    </source>
</evidence>
<feature type="compositionally biased region" description="Acidic residues" evidence="15">
    <location>
        <begin position="70"/>
        <end position="84"/>
    </location>
</feature>
<dbReference type="InterPro" id="IPR045075">
    <property type="entry name" value="Syf1-like"/>
</dbReference>
<dbReference type="Gene3D" id="1.25.40.10">
    <property type="entry name" value="Tetratricopeptide repeat domain"/>
    <property type="match status" value="4"/>
</dbReference>
<dbReference type="GO" id="GO:0046540">
    <property type="term" value="C:U4/U6 x U5 tri-snRNP complex"/>
    <property type="evidence" value="ECO:0007669"/>
    <property type="project" value="TreeGrafter"/>
</dbReference>
<reference evidence="17 18" key="1">
    <citation type="submission" date="2024-04" db="EMBL/GenBank/DDBJ databases">
        <authorList>
            <person name="Rising A."/>
            <person name="Reimegard J."/>
            <person name="Sonavane S."/>
            <person name="Akerstrom W."/>
            <person name="Nylinder S."/>
            <person name="Hedman E."/>
            <person name="Kallberg Y."/>
        </authorList>
    </citation>
    <scope>NUCLEOTIDE SEQUENCE [LARGE SCALE GENOMIC DNA]</scope>
</reference>
<dbReference type="SMART" id="SM00386">
    <property type="entry name" value="HAT"/>
    <property type="match status" value="13"/>
</dbReference>
<dbReference type="EMBL" id="CAXIEN010000017">
    <property type="protein sequence ID" value="CAL1265437.1"/>
    <property type="molecule type" value="Genomic_DNA"/>
</dbReference>
<evidence type="ECO:0000313" key="17">
    <source>
        <dbReference type="EMBL" id="CAL1265437.1"/>
    </source>
</evidence>
<dbReference type="GO" id="GO:0016607">
    <property type="term" value="C:nuclear speck"/>
    <property type="evidence" value="ECO:0007669"/>
    <property type="project" value="UniProtKB-SubCell"/>
</dbReference>
<keyword evidence="6" id="KW-0747">Spliceosome</keyword>
<dbReference type="AlphaFoldDB" id="A0AAV1Z3D1"/>
<comment type="function">
    <text evidence="12">Involved in pre-mRNA splicing as component of the U4/U6-U5 tri-snRNP complex, one of the building blocks of the spliceosome. Enhances dihydrotestosterone-induced transactivation activity of AR, as well as dexamethasone-induced transactivation activity of NR3C1, but does not affect estrogen-induced transactivation.</text>
</comment>
<dbReference type="PROSITE" id="PS50005">
    <property type="entry name" value="TPR"/>
    <property type="match status" value="2"/>
</dbReference>
<dbReference type="Proteomes" id="UP001497382">
    <property type="component" value="Unassembled WGS sequence"/>
</dbReference>
<sequence>MTTPAPNPLVSQKKKHFIGVPAPLGYVAGVGRGATGFTTRSDIGPARDASDVPDDRHAPPNKRKKMQQKDEEEEDDEDLNDSNYDEFAGYGGSLFSKDPYDKDDEEADAIYEAIDKRMDEKRKEYREMKLKVELERYRQERPKIQMQFSDLKRDLAHVSEEEWKTIPEVGDARNKRQRNPRPEKYTPVPDSLLAKAGMTNESSLDPLQQGFGSGLMTPYPGTNTPGGIMTPGWATSTVDLDLRKIGQARNALMDIKLNQVSDSVSGQTVIDPKGYLTDLQSMIPMHGADISDIKKARLLLKSVRETNPNHPPAWIASARLEEVTGKLQTARNLIMKGCEMCPKSEDVWLEAARLQPADLAKAVISQALRHIPMSVRSWIKAADLETELKAKKKVFKKALAHIPNSVRLWKAAVELEEPEDARILLSRAVECCPTNTDLWLALARLETYENARKVLNKARENIPTDRLIWITAAKLEEANGNSRMVEKIIDRAVTSLRANGVEINREQWLNDAVECEKAGSVLTCQAIVRTVIGIGVEDEDRKHAWMEDAEACATQGAYECARAIYAHALSMFPSKKSIWLRAAYFEKNHGTRESLEALLQRAVAHCPKAEVLWLMGAKSKWLAGDVPAARSILSLAFQANPNSEEIWLAAVKLESENNEYERARRLLAKARASAPTARVIMKSVRLEWALGDLKKANTLLDEGIKQYPDFAKLWMMRGQILEQENRINEARDVYNQGIKKCPTSIPLWLLLAQLELRNGALIKARSVLEKARLKNPKNPQLLLESIRVELQGGLKDIAMNLMAKAMQECPNSGILWAEAIFLEPRPQRKTKSVDALKRCEHDPHVLLAVSKLFWTERKTNKAREWFNKTVKIDPDLGDAWAYYYKFELIHGTEEQQEDVKKRCVHAEPRHGENWCKVSKNILNWRKKTEQILVMAATSLSIPT</sequence>
<evidence type="ECO:0000256" key="11">
    <source>
        <dbReference type="ARBA" id="ARBA00032140"/>
    </source>
</evidence>
<dbReference type="PANTHER" id="PTHR11246">
    <property type="entry name" value="PRE-MRNA SPLICING FACTOR"/>
    <property type="match status" value="1"/>
</dbReference>
<keyword evidence="13" id="KW-0802">TPR repeat</keyword>
<evidence type="ECO:0000256" key="7">
    <source>
        <dbReference type="ARBA" id="ARBA00022737"/>
    </source>
</evidence>
<evidence type="ECO:0000256" key="1">
    <source>
        <dbReference type="ARBA" id="ARBA00004324"/>
    </source>
</evidence>
<protein>
    <recommendedName>
        <fullName evidence="3">Pre-mRNA-processing factor 6</fullName>
    </recommendedName>
    <alternativeName>
        <fullName evidence="11">PRP6 homolog</fullName>
    </alternativeName>
    <alternativeName>
        <fullName evidence="10">U5 snRNP-associated 102 kDa protein</fullName>
    </alternativeName>
</protein>
<evidence type="ECO:0000256" key="3">
    <source>
        <dbReference type="ARBA" id="ARBA00020235"/>
    </source>
</evidence>
<keyword evidence="5" id="KW-0507">mRNA processing</keyword>
<keyword evidence="9" id="KW-0539">Nucleus</keyword>
<keyword evidence="7" id="KW-0677">Repeat</keyword>
<dbReference type="GO" id="GO:0000244">
    <property type="term" value="P:spliceosomal tri-snRNP complex assembly"/>
    <property type="evidence" value="ECO:0007669"/>
    <property type="project" value="TreeGrafter"/>
</dbReference>
<comment type="caution">
    <text evidence="17">The sequence shown here is derived from an EMBL/GenBank/DDBJ whole genome shotgun (WGS) entry which is preliminary data.</text>
</comment>
<dbReference type="InterPro" id="IPR019734">
    <property type="entry name" value="TPR_rpt"/>
</dbReference>
<keyword evidence="14" id="KW-0175">Coiled coil</keyword>
<feature type="repeat" description="TPR" evidence="13">
    <location>
        <begin position="843"/>
        <end position="876"/>
    </location>
</feature>
<dbReference type="InterPro" id="IPR010491">
    <property type="entry name" value="PRP1_N"/>
</dbReference>
<keyword evidence="8" id="KW-0508">mRNA splicing</keyword>
<evidence type="ECO:0000256" key="6">
    <source>
        <dbReference type="ARBA" id="ARBA00022728"/>
    </source>
</evidence>
<feature type="region of interest" description="Disordered" evidence="15">
    <location>
        <begin position="168"/>
        <end position="189"/>
    </location>
</feature>
<evidence type="ECO:0000256" key="14">
    <source>
        <dbReference type="SAM" id="Coils"/>
    </source>
</evidence>
<dbReference type="InterPro" id="IPR003107">
    <property type="entry name" value="HAT"/>
</dbReference>
<dbReference type="InterPro" id="IPR011990">
    <property type="entry name" value="TPR-like_helical_dom_sf"/>
</dbReference>
<dbReference type="FunFam" id="1.25.40.10:FF:000058">
    <property type="entry name" value="Pre-mRNA processing factor 6"/>
    <property type="match status" value="1"/>
</dbReference>
<evidence type="ECO:0000256" key="9">
    <source>
        <dbReference type="ARBA" id="ARBA00023242"/>
    </source>
</evidence>
<dbReference type="Pfam" id="PF14559">
    <property type="entry name" value="TPR_19"/>
    <property type="match status" value="1"/>
</dbReference>
<dbReference type="SUPFAM" id="SSF48452">
    <property type="entry name" value="TPR-like"/>
    <property type="match status" value="4"/>
</dbReference>
<feature type="repeat" description="TPR" evidence="13">
    <location>
        <begin position="711"/>
        <end position="744"/>
    </location>
</feature>
<dbReference type="FunFam" id="1.25.40.10:FF:000054">
    <property type="entry name" value="Pre-mRNA processing factor 6"/>
    <property type="match status" value="1"/>
</dbReference>
<keyword evidence="18" id="KW-1185">Reference proteome</keyword>
<evidence type="ECO:0000313" key="18">
    <source>
        <dbReference type="Proteomes" id="UP001497382"/>
    </source>
</evidence>
<organism evidence="17 18">
    <name type="scientific">Larinioides sclopetarius</name>
    <dbReference type="NCBI Taxonomy" id="280406"/>
    <lineage>
        <taxon>Eukaryota</taxon>
        <taxon>Metazoa</taxon>
        <taxon>Ecdysozoa</taxon>
        <taxon>Arthropoda</taxon>
        <taxon>Chelicerata</taxon>
        <taxon>Arachnida</taxon>
        <taxon>Araneae</taxon>
        <taxon>Araneomorphae</taxon>
        <taxon>Entelegynae</taxon>
        <taxon>Araneoidea</taxon>
        <taxon>Araneidae</taxon>
        <taxon>Larinioides</taxon>
    </lineage>
</organism>
<dbReference type="SMART" id="SM00028">
    <property type="entry name" value="TPR"/>
    <property type="match status" value="3"/>
</dbReference>
<dbReference type="Pfam" id="PF06424">
    <property type="entry name" value="PRP1_N"/>
    <property type="match status" value="1"/>
</dbReference>
<feature type="region of interest" description="Disordered" evidence="15">
    <location>
        <begin position="28"/>
        <end position="103"/>
    </location>
</feature>
<comment type="subcellular location">
    <subcellularLocation>
        <location evidence="1">Nucleus speckle</location>
    </subcellularLocation>
    <subcellularLocation>
        <location evidence="2">Nucleus</location>
        <location evidence="2">Nucleoplasm</location>
    </subcellularLocation>
</comment>
<dbReference type="GO" id="GO:0071013">
    <property type="term" value="C:catalytic step 2 spliceosome"/>
    <property type="evidence" value="ECO:0007669"/>
    <property type="project" value="TreeGrafter"/>
</dbReference>
<name>A0AAV1Z3D1_9ARAC</name>
<proteinExistence type="predicted"/>
<keyword evidence="4" id="KW-0597">Phosphoprotein</keyword>
<evidence type="ECO:0000256" key="13">
    <source>
        <dbReference type="PROSITE-ProRule" id="PRU00339"/>
    </source>
</evidence>
<feature type="coiled-coil region" evidence="14">
    <location>
        <begin position="111"/>
        <end position="154"/>
    </location>
</feature>
<evidence type="ECO:0000256" key="4">
    <source>
        <dbReference type="ARBA" id="ARBA00022553"/>
    </source>
</evidence>
<evidence type="ECO:0000256" key="12">
    <source>
        <dbReference type="ARBA" id="ARBA00046247"/>
    </source>
</evidence>
<dbReference type="Pfam" id="PF13428">
    <property type="entry name" value="TPR_14"/>
    <property type="match status" value="1"/>
</dbReference>
<dbReference type="FunFam" id="1.25.40.10:FF:000649">
    <property type="entry name" value="mRNA splicing factor (Prp1/Zer1), putative"/>
    <property type="match status" value="1"/>
</dbReference>
<feature type="domain" description="PRP1 splicing factor N-terminal" evidence="16">
    <location>
        <begin position="22"/>
        <end position="175"/>
    </location>
</feature>
<evidence type="ECO:0000256" key="8">
    <source>
        <dbReference type="ARBA" id="ARBA00023187"/>
    </source>
</evidence>
<feature type="compositionally biased region" description="Basic and acidic residues" evidence="15">
    <location>
        <begin position="168"/>
        <end position="184"/>
    </location>
</feature>
<accession>A0AAV1Z3D1</accession>
<evidence type="ECO:0000256" key="15">
    <source>
        <dbReference type="SAM" id="MobiDB-lite"/>
    </source>
</evidence>
<dbReference type="FunFam" id="1.25.40.10:FF:003529">
    <property type="entry name" value="Uncharacterized protein"/>
    <property type="match status" value="1"/>
</dbReference>
<evidence type="ECO:0000256" key="2">
    <source>
        <dbReference type="ARBA" id="ARBA00004642"/>
    </source>
</evidence>